<evidence type="ECO:0000313" key="4">
    <source>
        <dbReference type="EMBL" id="CAD1471874.1"/>
    </source>
</evidence>
<keyword evidence="2" id="KW-0677">Repeat</keyword>
<keyword evidence="1" id="KW-0433">Leucine-rich repeat</keyword>
<accession>A0A6V7GYF6</accession>
<dbReference type="EMBL" id="CAJDYZ010004745">
    <property type="protein sequence ID" value="CAD1471874.1"/>
    <property type="molecule type" value="Genomic_DNA"/>
</dbReference>
<protein>
    <recommendedName>
        <fullName evidence="6">LRRCT domain-containing protein</fullName>
    </recommendedName>
</protein>
<sequence>KSFSMKPLIVLAIVSTFVSLVIGAIELEDVANICANETLILKLTSSASFDRNSISSSTLRCIIIRNTDVNIKEGSFENVPNLKYLDLRGNRIFASNLFSFGNISHLKILNLDHQDRNDYYSQSVIIPSKYPELEYLDLSYASINDIRVSIENPWLNPFPNLIHLNLSGNEISSSLSQMTLPSTLMHLDLSKNRISRFSFRGLNNLLSLTLDYNNIRSLSYSYVDLKSMQNLVNLSITNNEIYDIRDSIENLFSLQYLNLSHNSLSNFDFNMIKDLHLLKVLVLDSNSIDALSVSTHSNITTLSLNCNRIIHITINSFYNLRNLRELFLTGNMIQDIYVDSFQNQELLEELYLDDNDLSNLPPDWCQFMKKLRYLNLSGNKFTSLESVLYKPNLPVTQLYFERNPITYINASLLEISPKMMIFLNVGPTSHRVPCKQQNGGGGI</sequence>
<dbReference type="PANTHER" id="PTHR45712">
    <property type="entry name" value="AGAP008170-PA"/>
    <property type="match status" value="1"/>
</dbReference>
<feature type="chain" id="PRO_5028120565" description="LRRCT domain-containing protein" evidence="3">
    <location>
        <begin position="24"/>
        <end position="443"/>
    </location>
</feature>
<dbReference type="AlphaFoldDB" id="A0A6V7GYF6"/>
<dbReference type="InterPro" id="IPR003591">
    <property type="entry name" value="Leu-rich_rpt_typical-subtyp"/>
</dbReference>
<dbReference type="OrthoDB" id="2013775at2759"/>
<dbReference type="PRINTS" id="PR00019">
    <property type="entry name" value="LEURICHRPT"/>
</dbReference>
<proteinExistence type="predicted"/>
<organism evidence="4 5">
    <name type="scientific">Heterotrigona itama</name>
    <dbReference type="NCBI Taxonomy" id="395501"/>
    <lineage>
        <taxon>Eukaryota</taxon>
        <taxon>Metazoa</taxon>
        <taxon>Ecdysozoa</taxon>
        <taxon>Arthropoda</taxon>
        <taxon>Hexapoda</taxon>
        <taxon>Insecta</taxon>
        <taxon>Pterygota</taxon>
        <taxon>Neoptera</taxon>
        <taxon>Endopterygota</taxon>
        <taxon>Hymenoptera</taxon>
        <taxon>Apocrita</taxon>
        <taxon>Aculeata</taxon>
        <taxon>Apoidea</taxon>
        <taxon>Anthophila</taxon>
        <taxon>Apidae</taxon>
        <taxon>Heterotrigona</taxon>
    </lineage>
</organism>
<dbReference type="Gene3D" id="3.80.10.10">
    <property type="entry name" value="Ribonuclease Inhibitor"/>
    <property type="match status" value="4"/>
</dbReference>
<keyword evidence="3" id="KW-0732">Signal</keyword>
<dbReference type="Pfam" id="PF00560">
    <property type="entry name" value="LRR_1"/>
    <property type="match status" value="2"/>
</dbReference>
<dbReference type="InterPro" id="IPR001611">
    <property type="entry name" value="Leu-rich_rpt"/>
</dbReference>
<dbReference type="SMART" id="SM00365">
    <property type="entry name" value="LRR_SD22"/>
    <property type="match status" value="5"/>
</dbReference>
<evidence type="ECO:0000256" key="3">
    <source>
        <dbReference type="SAM" id="SignalP"/>
    </source>
</evidence>
<dbReference type="SMART" id="SM00369">
    <property type="entry name" value="LRR_TYP"/>
    <property type="match status" value="9"/>
</dbReference>
<evidence type="ECO:0000256" key="1">
    <source>
        <dbReference type="ARBA" id="ARBA00022614"/>
    </source>
</evidence>
<dbReference type="SUPFAM" id="SSF52058">
    <property type="entry name" value="L domain-like"/>
    <property type="match status" value="1"/>
</dbReference>
<evidence type="ECO:0000313" key="5">
    <source>
        <dbReference type="Proteomes" id="UP000752696"/>
    </source>
</evidence>
<dbReference type="Pfam" id="PF13855">
    <property type="entry name" value="LRR_8"/>
    <property type="match status" value="2"/>
</dbReference>
<dbReference type="PROSITE" id="PS51450">
    <property type="entry name" value="LRR"/>
    <property type="match status" value="3"/>
</dbReference>
<keyword evidence="5" id="KW-1185">Reference proteome</keyword>
<dbReference type="InterPro" id="IPR032675">
    <property type="entry name" value="LRR_dom_sf"/>
</dbReference>
<reference evidence="4" key="1">
    <citation type="submission" date="2020-07" db="EMBL/GenBank/DDBJ databases">
        <authorList>
            <person name="Nazaruddin N."/>
        </authorList>
    </citation>
    <scope>NUCLEOTIDE SEQUENCE</scope>
</reference>
<evidence type="ECO:0008006" key="6">
    <source>
        <dbReference type="Google" id="ProtNLM"/>
    </source>
</evidence>
<dbReference type="PANTHER" id="PTHR45712:SF22">
    <property type="entry name" value="INSULIN-LIKE GROWTH FACTOR-BINDING PROTEIN COMPLEX ACID LABILE SUBUNIT"/>
    <property type="match status" value="1"/>
</dbReference>
<gene>
    <name evidence="4" type="ORF">MHI_LOCUS252239</name>
</gene>
<dbReference type="Proteomes" id="UP000752696">
    <property type="component" value="Unassembled WGS sequence"/>
</dbReference>
<evidence type="ECO:0000256" key="2">
    <source>
        <dbReference type="ARBA" id="ARBA00022737"/>
    </source>
</evidence>
<name>A0A6V7GYF6_9HYME</name>
<feature type="non-terminal residue" evidence="4">
    <location>
        <position position="1"/>
    </location>
</feature>
<dbReference type="InterPro" id="IPR050333">
    <property type="entry name" value="SLRP"/>
</dbReference>
<feature type="signal peptide" evidence="3">
    <location>
        <begin position="1"/>
        <end position="23"/>
    </location>
</feature>
<comment type="caution">
    <text evidence="4">The sequence shown here is derived from an EMBL/GenBank/DDBJ whole genome shotgun (WGS) entry which is preliminary data.</text>
</comment>